<reference evidence="2" key="1">
    <citation type="journal article" date="2014" name="Front. Microbiol.">
        <title>High frequency of phylogenetically diverse reductive dehalogenase-homologous genes in deep subseafloor sedimentary metagenomes.</title>
        <authorList>
            <person name="Kawai M."/>
            <person name="Futagami T."/>
            <person name="Toyoda A."/>
            <person name="Takaki Y."/>
            <person name="Nishi S."/>
            <person name="Hori S."/>
            <person name="Arai W."/>
            <person name="Tsubouchi T."/>
            <person name="Morono Y."/>
            <person name="Uchiyama I."/>
            <person name="Ito T."/>
            <person name="Fujiyama A."/>
            <person name="Inagaki F."/>
            <person name="Takami H."/>
        </authorList>
    </citation>
    <scope>NUCLEOTIDE SEQUENCE</scope>
    <source>
        <strain evidence="2">Expedition CK06-06</strain>
    </source>
</reference>
<evidence type="ECO:0000259" key="1">
    <source>
        <dbReference type="Pfam" id="PF01336"/>
    </source>
</evidence>
<dbReference type="EMBL" id="BARU01020728">
    <property type="protein sequence ID" value="GAH52330.1"/>
    <property type="molecule type" value="Genomic_DNA"/>
</dbReference>
<dbReference type="GO" id="GO:0003676">
    <property type="term" value="F:nucleic acid binding"/>
    <property type="evidence" value="ECO:0007669"/>
    <property type="project" value="InterPro"/>
</dbReference>
<proteinExistence type="predicted"/>
<feature type="non-terminal residue" evidence="2">
    <location>
        <position position="1"/>
    </location>
</feature>
<protein>
    <recommendedName>
        <fullName evidence="1">OB domain-containing protein</fullName>
    </recommendedName>
</protein>
<accession>X1H5F9</accession>
<dbReference type="Pfam" id="PF01336">
    <property type="entry name" value="tRNA_anti-codon"/>
    <property type="match status" value="1"/>
</dbReference>
<comment type="caution">
    <text evidence="2">The sequence shown here is derived from an EMBL/GenBank/DDBJ whole genome shotgun (WGS) entry which is preliminary data.</text>
</comment>
<dbReference type="CDD" id="cd04485">
    <property type="entry name" value="DnaE_OBF"/>
    <property type="match status" value="1"/>
</dbReference>
<name>X1H5F9_9ZZZZ</name>
<gene>
    <name evidence="2" type="ORF">S03H2_33994</name>
</gene>
<sequence length="188" mass="21611">FWKTFGGQVEVMVWPKVYADTTDLWQEGNILEVSGKVRLRDDRVQLSCEEVRRYQPPVQEEEVIMAPPVQEEEVIMAPPVQEEEIIAAPLVEAPAVEAAPPTPTSRESRRLVIRLSQTSDEEADRDKLHKVKDILRSFPGNDEVRLQLTINGKIKNMRFFDIYTNYCPELRQRLVALVGEEGVRLESH</sequence>
<dbReference type="InterPro" id="IPR004365">
    <property type="entry name" value="NA-bd_OB_tRNA"/>
</dbReference>
<organism evidence="2">
    <name type="scientific">marine sediment metagenome</name>
    <dbReference type="NCBI Taxonomy" id="412755"/>
    <lineage>
        <taxon>unclassified sequences</taxon>
        <taxon>metagenomes</taxon>
        <taxon>ecological metagenomes</taxon>
    </lineage>
</organism>
<dbReference type="AlphaFoldDB" id="X1H5F9"/>
<feature type="domain" description="OB" evidence="1">
    <location>
        <begin position="7"/>
        <end position="52"/>
    </location>
</feature>
<evidence type="ECO:0000313" key="2">
    <source>
        <dbReference type="EMBL" id="GAH52330.1"/>
    </source>
</evidence>